<reference evidence="4 7" key="3">
    <citation type="submission" date="2019-07" db="EMBL/GenBank/DDBJ databases">
        <title>Serratia strains were isolated from fresh produce.</title>
        <authorList>
            <person name="Cho G.-S."/>
            <person name="Stein M."/>
            <person name="Lee W."/>
            <person name="Suh S.H."/>
            <person name="Franz C.M.A.P."/>
        </authorList>
    </citation>
    <scope>NUCLEOTIDE SEQUENCE [LARGE SCALE GENOMIC DNA]</scope>
    <source>
        <strain evidence="4 7">S16</strain>
    </source>
</reference>
<dbReference type="AlphaFoldDB" id="A0A349ZDY8"/>
<dbReference type="Gene3D" id="2.40.128.20">
    <property type="match status" value="1"/>
</dbReference>
<dbReference type="RefSeq" id="WP_033641103.1">
    <property type="nucleotide sequence ID" value="NZ_AP021873.1"/>
</dbReference>
<dbReference type="InterPro" id="IPR012674">
    <property type="entry name" value="Calycin"/>
</dbReference>
<evidence type="ECO:0000313" key="3">
    <source>
        <dbReference type="EMBL" id="TFV45978.1"/>
    </source>
</evidence>
<evidence type="ECO:0000259" key="1">
    <source>
        <dbReference type="Pfam" id="PF22036"/>
    </source>
</evidence>
<dbReference type="Proteomes" id="UP000254765">
    <property type="component" value="Unassembled WGS sequence"/>
</dbReference>
<accession>A0A5C7CAM9</accession>
<reference evidence="2 5" key="1">
    <citation type="submission" date="2018-06" db="EMBL/GenBank/DDBJ databases">
        <authorList>
            <consortium name="Pathogen Informatics"/>
            <person name="Doyle S."/>
        </authorList>
    </citation>
    <scope>NUCLEOTIDE SEQUENCE [LARGE SCALE GENOMIC DNA]</scope>
    <source>
        <strain evidence="2 5">NCTC10211</strain>
    </source>
</reference>
<protein>
    <recommendedName>
        <fullName evidence="1">MoaF-like domain-containing protein</fullName>
    </recommendedName>
</protein>
<gene>
    <name evidence="3" type="ORF">E0L31_02595</name>
    <name evidence="4" type="ORF">FOT62_11735</name>
    <name evidence="2" type="ORF">NCTC10211_05411</name>
</gene>
<feature type="domain" description="MoaF-like" evidence="1">
    <location>
        <begin position="8"/>
        <end position="102"/>
    </location>
</feature>
<dbReference type="EMBL" id="SPSG01000282">
    <property type="protein sequence ID" value="TFV45978.1"/>
    <property type="molecule type" value="Genomic_DNA"/>
</dbReference>
<dbReference type="EMBL" id="UGYK01000002">
    <property type="protein sequence ID" value="SUI83999.1"/>
    <property type="molecule type" value="Genomic_DNA"/>
</dbReference>
<organism evidence="2 5">
    <name type="scientific">Serratia marcescens</name>
    <dbReference type="NCBI Taxonomy" id="615"/>
    <lineage>
        <taxon>Bacteria</taxon>
        <taxon>Pseudomonadati</taxon>
        <taxon>Pseudomonadota</taxon>
        <taxon>Gammaproteobacteria</taxon>
        <taxon>Enterobacterales</taxon>
        <taxon>Yersiniaceae</taxon>
        <taxon>Serratia</taxon>
    </lineage>
</organism>
<evidence type="ECO:0000313" key="2">
    <source>
        <dbReference type="EMBL" id="SUI83999.1"/>
    </source>
</evidence>
<dbReference type="InterPro" id="IPR053892">
    <property type="entry name" value="MoaF-like"/>
</dbReference>
<proteinExistence type="predicted"/>
<evidence type="ECO:0000313" key="5">
    <source>
        <dbReference type="Proteomes" id="UP000254765"/>
    </source>
</evidence>
<sequence>MAVKFPYAGQSFTIKMDNGLEVKNAYHASENTITVEFLNGELRGTIMNVPFQWRSLADGYFMISWQESDKNTVVHCDNFEKNISYAYYTTMSGDFYVMEGKIL</sequence>
<reference evidence="3 6" key="2">
    <citation type="submission" date="2019-03" db="EMBL/GenBank/DDBJ databases">
        <title>Serratia marcescens strain N2 draft genome.</title>
        <authorList>
            <person name="Yassin A."/>
            <person name="El-Kenawy N."/>
            <person name="Youssef N.H."/>
        </authorList>
    </citation>
    <scope>NUCLEOTIDE SEQUENCE [LARGE SCALE GENOMIC DNA]</scope>
    <source>
        <strain evidence="3 6">N2</strain>
    </source>
</reference>
<evidence type="ECO:0000313" key="4">
    <source>
        <dbReference type="EMBL" id="TXE34227.1"/>
    </source>
</evidence>
<evidence type="ECO:0000313" key="7">
    <source>
        <dbReference type="Proteomes" id="UP000321126"/>
    </source>
</evidence>
<accession>A0A349ZDY8</accession>
<name>A0A349ZDY8_SERMA</name>
<evidence type="ECO:0000313" key="6">
    <source>
        <dbReference type="Proteomes" id="UP000298510"/>
    </source>
</evidence>
<dbReference type="Pfam" id="PF22036">
    <property type="entry name" value="MoaF_like"/>
    <property type="match status" value="1"/>
</dbReference>
<dbReference type="EMBL" id="VOUQ01000005">
    <property type="protein sequence ID" value="TXE34227.1"/>
    <property type="molecule type" value="Genomic_DNA"/>
</dbReference>
<dbReference type="Proteomes" id="UP000321126">
    <property type="component" value="Unassembled WGS sequence"/>
</dbReference>